<dbReference type="InterPro" id="IPR008767">
    <property type="entry name" value="Phage_SPP1_head-tail_adaptor"/>
</dbReference>
<protein>
    <recommendedName>
        <fullName evidence="3">Head-tail adaptor protein</fullName>
    </recommendedName>
</protein>
<dbReference type="Pfam" id="PF05521">
    <property type="entry name" value="Phage_HCP"/>
    <property type="match status" value="1"/>
</dbReference>
<dbReference type="Gene3D" id="2.40.10.270">
    <property type="entry name" value="Bacteriophage SPP1 head-tail adaptor protein"/>
    <property type="match status" value="1"/>
</dbReference>
<reference evidence="1" key="2">
    <citation type="submission" date="2023-01" db="EMBL/GenBank/DDBJ databases">
        <authorList>
            <person name="Sun Q."/>
            <person name="Evtushenko L."/>
        </authorList>
    </citation>
    <scope>NUCLEOTIDE SEQUENCE</scope>
    <source>
        <strain evidence="1">VKM B-2555</strain>
    </source>
</reference>
<dbReference type="EMBL" id="BSFK01000010">
    <property type="protein sequence ID" value="GLK76704.1"/>
    <property type="molecule type" value="Genomic_DNA"/>
</dbReference>
<dbReference type="Proteomes" id="UP001143364">
    <property type="component" value="Unassembled WGS sequence"/>
</dbReference>
<dbReference type="RefSeq" id="WP_271204575.1">
    <property type="nucleotide sequence ID" value="NZ_BSFK01000010.1"/>
</dbReference>
<name>A0A9W6N369_9HYPH</name>
<proteinExistence type="predicted"/>
<evidence type="ECO:0000313" key="1">
    <source>
        <dbReference type="EMBL" id="GLK76704.1"/>
    </source>
</evidence>
<gene>
    <name evidence="1" type="ORF">GCM10008171_19580</name>
</gene>
<keyword evidence="2" id="KW-1185">Reference proteome</keyword>
<comment type="caution">
    <text evidence="1">The sequence shown here is derived from an EMBL/GenBank/DDBJ whole genome shotgun (WGS) entry which is preliminary data.</text>
</comment>
<accession>A0A9W6N369</accession>
<evidence type="ECO:0000313" key="2">
    <source>
        <dbReference type="Proteomes" id="UP001143364"/>
    </source>
</evidence>
<dbReference type="AlphaFoldDB" id="A0A9W6N369"/>
<dbReference type="NCBIfam" id="TIGR01563">
    <property type="entry name" value="gp16_SPP1"/>
    <property type="match status" value="1"/>
</dbReference>
<dbReference type="InterPro" id="IPR038666">
    <property type="entry name" value="SSP1_head-tail_sf"/>
</dbReference>
<reference evidence="1" key="1">
    <citation type="journal article" date="2014" name="Int. J. Syst. Evol. Microbiol.">
        <title>Complete genome sequence of Corynebacterium casei LMG S-19264T (=DSM 44701T), isolated from a smear-ripened cheese.</title>
        <authorList>
            <consortium name="US DOE Joint Genome Institute (JGI-PGF)"/>
            <person name="Walter F."/>
            <person name="Albersmeier A."/>
            <person name="Kalinowski J."/>
            <person name="Ruckert C."/>
        </authorList>
    </citation>
    <scope>NUCLEOTIDE SEQUENCE</scope>
    <source>
        <strain evidence="1">VKM B-2555</strain>
    </source>
</reference>
<evidence type="ECO:0008006" key="3">
    <source>
        <dbReference type="Google" id="ProtNLM"/>
    </source>
</evidence>
<sequence>MRAGSLDRTITIQRLGEVQDEFGGVSGGWTSLASVRAQLLESSTSEWMEAAGEQAGRSVAFRTRWIAGLRNADRVVFEGAAFDVLEVKEIGRRRGLELRCKGASS</sequence>
<organism evidence="1 2">
    <name type="scientific">Methylopila jiangsuensis</name>
    <dbReference type="NCBI Taxonomy" id="586230"/>
    <lineage>
        <taxon>Bacteria</taxon>
        <taxon>Pseudomonadati</taxon>
        <taxon>Pseudomonadota</taxon>
        <taxon>Alphaproteobacteria</taxon>
        <taxon>Hyphomicrobiales</taxon>
        <taxon>Methylopilaceae</taxon>
        <taxon>Methylopila</taxon>
    </lineage>
</organism>